<dbReference type="Pfam" id="PF13407">
    <property type="entry name" value="Peripla_BP_4"/>
    <property type="match status" value="1"/>
</dbReference>
<comment type="subcellular location">
    <subcellularLocation>
        <location evidence="1">Cell envelope</location>
    </subcellularLocation>
</comment>
<gene>
    <name evidence="6" type="ORF">BCL32_5130</name>
</gene>
<organism evidence="6 7">
    <name type="scientific">Rhizobium mongolense USDA 1844</name>
    <dbReference type="NCBI Taxonomy" id="1079460"/>
    <lineage>
        <taxon>Bacteria</taxon>
        <taxon>Pseudomonadati</taxon>
        <taxon>Pseudomonadota</taxon>
        <taxon>Alphaproteobacteria</taxon>
        <taxon>Hyphomicrobiales</taxon>
        <taxon>Rhizobiaceae</taxon>
        <taxon>Rhizobium/Agrobacterium group</taxon>
        <taxon>Rhizobium</taxon>
    </lineage>
</organism>
<dbReference type="PANTHER" id="PTHR46847:SF1">
    <property type="entry name" value="D-ALLOSE-BINDING PERIPLASMIC PROTEIN-RELATED"/>
    <property type="match status" value="1"/>
</dbReference>
<dbReference type="Gene3D" id="3.40.50.2300">
    <property type="match status" value="2"/>
</dbReference>
<accession>A0A559SR84</accession>
<comment type="similarity">
    <text evidence="2">Belongs to the bacterial solute-binding protein 2 family.</text>
</comment>
<dbReference type="RefSeq" id="WP_022716400.1">
    <property type="nucleotide sequence ID" value="NZ_ATTQ01000010.1"/>
</dbReference>
<dbReference type="SUPFAM" id="SSF53822">
    <property type="entry name" value="Periplasmic binding protein-like I"/>
    <property type="match status" value="1"/>
</dbReference>
<dbReference type="GO" id="GO:0030313">
    <property type="term" value="C:cell envelope"/>
    <property type="evidence" value="ECO:0007669"/>
    <property type="project" value="UniProtKB-SubCell"/>
</dbReference>
<comment type="caution">
    <text evidence="6">The sequence shown here is derived from an EMBL/GenBank/DDBJ whole genome shotgun (WGS) entry which is preliminary data.</text>
</comment>
<keyword evidence="6" id="KW-0762">Sugar transport</keyword>
<feature type="domain" description="Periplasmic binding protein" evidence="5">
    <location>
        <begin position="34"/>
        <end position="287"/>
    </location>
</feature>
<protein>
    <submittedName>
        <fullName evidence="6">Simple sugar transport system substrate-binding protein/ribose transport system substrate-binding protein</fullName>
    </submittedName>
</protein>
<evidence type="ECO:0000256" key="1">
    <source>
        <dbReference type="ARBA" id="ARBA00004196"/>
    </source>
</evidence>
<dbReference type="InterPro" id="IPR028082">
    <property type="entry name" value="Peripla_BP_I"/>
</dbReference>
<name>A0A559SR84_9HYPH</name>
<evidence type="ECO:0000259" key="5">
    <source>
        <dbReference type="Pfam" id="PF13407"/>
    </source>
</evidence>
<evidence type="ECO:0000256" key="4">
    <source>
        <dbReference type="SAM" id="SignalP"/>
    </source>
</evidence>
<reference evidence="6 7" key="1">
    <citation type="submission" date="2019-06" db="EMBL/GenBank/DDBJ databases">
        <title>Pac Bio to generate improved reference genome sequences for organisms with transposon mutant libraries (support for FEBA project).</title>
        <authorList>
            <person name="Blow M."/>
        </authorList>
    </citation>
    <scope>NUCLEOTIDE SEQUENCE [LARGE SCALE GENOMIC DNA]</scope>
    <source>
        <strain evidence="6 7">USDA 1844</strain>
    </source>
</reference>
<dbReference type="InterPro" id="IPR025997">
    <property type="entry name" value="SBP_2_dom"/>
</dbReference>
<dbReference type="EMBL" id="VISO01000003">
    <property type="protein sequence ID" value="TVZ64859.1"/>
    <property type="molecule type" value="Genomic_DNA"/>
</dbReference>
<dbReference type="GO" id="GO:0030246">
    <property type="term" value="F:carbohydrate binding"/>
    <property type="evidence" value="ECO:0007669"/>
    <property type="project" value="UniProtKB-ARBA"/>
</dbReference>
<proteinExistence type="inferred from homology"/>
<dbReference type="AlphaFoldDB" id="A0A559SR84"/>
<dbReference type="Proteomes" id="UP000319824">
    <property type="component" value="Unassembled WGS sequence"/>
</dbReference>
<dbReference type="PANTHER" id="PTHR46847">
    <property type="entry name" value="D-ALLOSE-BINDING PERIPLASMIC PROTEIN-RELATED"/>
    <property type="match status" value="1"/>
</dbReference>
<evidence type="ECO:0000313" key="6">
    <source>
        <dbReference type="EMBL" id="TVZ64859.1"/>
    </source>
</evidence>
<evidence type="ECO:0000256" key="3">
    <source>
        <dbReference type="ARBA" id="ARBA00022729"/>
    </source>
</evidence>
<evidence type="ECO:0000256" key="2">
    <source>
        <dbReference type="ARBA" id="ARBA00007639"/>
    </source>
</evidence>
<keyword evidence="3 4" id="KW-0732">Signal</keyword>
<feature type="chain" id="PRO_5022243942" evidence="4">
    <location>
        <begin position="24"/>
        <end position="318"/>
    </location>
</feature>
<sequence length="318" mass="33393">MNFTKLLCGAALLSVSVAMSAHAADKVIAGMVFQQDQFFRTIQIGMEAAAKKEGVELLQSNSDNKPEKEQSLVNTYVSRKVNAIVISPLSKTASASALNRANDAGIKVVTYNSTIEGNTPAAFINSSQEDLGASTGKAAAAFIKEKLGGKANVAILQFKSQVPEQSAARVGGFTKAVAEGGDVKVVADQDAWLAEKAVSVTNDILTAHPEVNVIYAANEGGTVGAVQAVRNSGKQGKVFVFGIDGSQQLVNFLQSDDDILQAITAQQPYEIGFSAVEAAVAAIDGKQDEKEVIVPGKALNRNDPASVKAFGDELKKYK</sequence>
<evidence type="ECO:0000313" key="7">
    <source>
        <dbReference type="Proteomes" id="UP000319824"/>
    </source>
</evidence>
<keyword evidence="6" id="KW-0813">Transport</keyword>
<feature type="signal peptide" evidence="4">
    <location>
        <begin position="1"/>
        <end position="23"/>
    </location>
</feature>